<dbReference type="EMBL" id="AGNL01045248">
    <property type="protein sequence ID" value="EJK48954.1"/>
    <property type="molecule type" value="Genomic_DNA"/>
</dbReference>
<proteinExistence type="predicted"/>
<dbReference type="Proteomes" id="UP000266841">
    <property type="component" value="Unassembled WGS sequence"/>
</dbReference>
<feature type="region of interest" description="Disordered" evidence="1">
    <location>
        <begin position="43"/>
        <end position="112"/>
    </location>
</feature>
<evidence type="ECO:0000313" key="3">
    <source>
        <dbReference type="Proteomes" id="UP000266841"/>
    </source>
</evidence>
<comment type="caution">
    <text evidence="2">The sequence shown here is derived from an EMBL/GenBank/DDBJ whole genome shotgun (WGS) entry which is preliminary data.</text>
</comment>
<sequence>MQYYALGPRKVADLPISVNLAPRASAALVARCGVGQLDEAGPDAMAASEISSRKRTPTVGLAGNKASATDPTCANGRRRMASTDATNKSESAWIGQRSSSVRRLESSGRDSG</sequence>
<keyword evidence="3" id="KW-1185">Reference proteome</keyword>
<feature type="non-terminal residue" evidence="2">
    <location>
        <position position="112"/>
    </location>
</feature>
<dbReference type="AlphaFoldDB" id="K0R9N9"/>
<accession>K0R9N9</accession>
<evidence type="ECO:0000313" key="2">
    <source>
        <dbReference type="EMBL" id="EJK48954.1"/>
    </source>
</evidence>
<name>K0R9N9_THAOC</name>
<gene>
    <name evidence="2" type="ORF">THAOC_32209</name>
</gene>
<organism evidence="2 3">
    <name type="scientific">Thalassiosira oceanica</name>
    <name type="common">Marine diatom</name>
    <dbReference type="NCBI Taxonomy" id="159749"/>
    <lineage>
        <taxon>Eukaryota</taxon>
        <taxon>Sar</taxon>
        <taxon>Stramenopiles</taxon>
        <taxon>Ochrophyta</taxon>
        <taxon>Bacillariophyta</taxon>
        <taxon>Coscinodiscophyceae</taxon>
        <taxon>Thalassiosirophycidae</taxon>
        <taxon>Thalassiosirales</taxon>
        <taxon>Thalassiosiraceae</taxon>
        <taxon>Thalassiosira</taxon>
    </lineage>
</organism>
<protein>
    <submittedName>
        <fullName evidence="2">Uncharacterized protein</fullName>
    </submittedName>
</protein>
<evidence type="ECO:0000256" key="1">
    <source>
        <dbReference type="SAM" id="MobiDB-lite"/>
    </source>
</evidence>
<feature type="compositionally biased region" description="Basic and acidic residues" evidence="1">
    <location>
        <begin position="102"/>
        <end position="112"/>
    </location>
</feature>
<reference evidence="2 3" key="1">
    <citation type="journal article" date="2012" name="Genome Biol.">
        <title>Genome and low-iron response of an oceanic diatom adapted to chronic iron limitation.</title>
        <authorList>
            <person name="Lommer M."/>
            <person name="Specht M."/>
            <person name="Roy A.S."/>
            <person name="Kraemer L."/>
            <person name="Andreson R."/>
            <person name="Gutowska M.A."/>
            <person name="Wolf J."/>
            <person name="Bergner S.V."/>
            <person name="Schilhabel M.B."/>
            <person name="Klostermeier U.C."/>
            <person name="Beiko R.G."/>
            <person name="Rosenstiel P."/>
            <person name="Hippler M."/>
            <person name="Laroche J."/>
        </authorList>
    </citation>
    <scope>NUCLEOTIDE SEQUENCE [LARGE SCALE GENOMIC DNA]</scope>
    <source>
        <strain evidence="2 3">CCMP1005</strain>
    </source>
</reference>
<feature type="compositionally biased region" description="Polar residues" evidence="1">
    <location>
        <begin position="83"/>
        <end position="101"/>
    </location>
</feature>